<evidence type="ECO:0000313" key="3">
    <source>
        <dbReference type="Proteomes" id="UP000827724"/>
    </source>
</evidence>
<feature type="region of interest" description="Disordered" evidence="1">
    <location>
        <begin position="126"/>
        <end position="174"/>
    </location>
</feature>
<evidence type="ECO:0000313" key="2">
    <source>
        <dbReference type="EMBL" id="KAH6610430.1"/>
    </source>
</evidence>
<dbReference type="EMBL" id="JAIWOZ010000001">
    <property type="protein sequence ID" value="KAH6610430.1"/>
    <property type="molecule type" value="Genomic_DNA"/>
</dbReference>
<organism evidence="2 3">
    <name type="scientific">Trichoderma cornu-damae</name>
    <dbReference type="NCBI Taxonomy" id="654480"/>
    <lineage>
        <taxon>Eukaryota</taxon>
        <taxon>Fungi</taxon>
        <taxon>Dikarya</taxon>
        <taxon>Ascomycota</taxon>
        <taxon>Pezizomycotina</taxon>
        <taxon>Sordariomycetes</taxon>
        <taxon>Hypocreomycetidae</taxon>
        <taxon>Hypocreales</taxon>
        <taxon>Hypocreaceae</taxon>
        <taxon>Trichoderma</taxon>
    </lineage>
</organism>
<dbReference type="AlphaFoldDB" id="A0A9P8QQB5"/>
<evidence type="ECO:0000256" key="1">
    <source>
        <dbReference type="SAM" id="MobiDB-lite"/>
    </source>
</evidence>
<sequence length="486" mass="51704">MWGFGQSLGAMVSARSTSKKPAAVLKDKSGPGKACSAVVGACCPSLGGSRTGTGYLKTVALSLSCLKADPLLDQPRGKAVPACLRDRRSRYRSPVLATGTVEALSVRFQVTVGFILKSAAALHRTRSTGAPSNHHPIQDHDGRKGARGGALRRIDACGRQSRATSRNMSGIPYMKPSENVRESMLVMPENALRVSSTYVTLLTLYSAAMRAYSSRSGHGVCRKPRMAEERRFAQSWRLPPRSFGDGILEEEYGPARVEELLEGPSAAVPLGLPKQLAVIPGAAASLGVARVAPRAYGKEAGVEIAVSRGNRKVAESQLPRQIHGVEDGFRHVHLGEARLEGFDIGLEELHHGVGPSAALIQRAPDIAQDEIAIRRLGLDQAALNRVDETDGAPSGGLGIVAAAAAAVMVVLAVARVQPRADAHHGRGFVGDGRAPLGRLRRRRLVPRPLPVFLAHLVERPQQARATEEVSFLAATASRDAGRPSWP</sequence>
<comment type="caution">
    <text evidence="2">The sequence shown here is derived from an EMBL/GenBank/DDBJ whole genome shotgun (WGS) entry which is preliminary data.</text>
</comment>
<accession>A0A9P8QQB5</accession>
<keyword evidence="3" id="KW-1185">Reference proteome</keyword>
<gene>
    <name evidence="2" type="ORF">Trco_000450</name>
</gene>
<protein>
    <submittedName>
        <fullName evidence="2">Uncharacterized protein</fullName>
    </submittedName>
</protein>
<name>A0A9P8QQB5_9HYPO</name>
<dbReference type="Proteomes" id="UP000827724">
    <property type="component" value="Unassembled WGS sequence"/>
</dbReference>
<reference evidence="2" key="1">
    <citation type="submission" date="2021-08" db="EMBL/GenBank/DDBJ databases">
        <title>Chromosome-Level Trichoderma cornu-damae using Hi-C Data.</title>
        <authorList>
            <person name="Kim C.S."/>
        </authorList>
    </citation>
    <scope>NUCLEOTIDE SEQUENCE</scope>
    <source>
        <strain evidence="2">KA19-0412C</strain>
    </source>
</reference>
<proteinExistence type="predicted"/>